<organism evidence="3">
    <name type="scientific">Schizophyllum commune (strain H4-8 / FGSC 9210)</name>
    <name type="common">Split gill fungus</name>
    <dbReference type="NCBI Taxonomy" id="578458"/>
    <lineage>
        <taxon>Eukaryota</taxon>
        <taxon>Fungi</taxon>
        <taxon>Dikarya</taxon>
        <taxon>Basidiomycota</taxon>
        <taxon>Agaricomycotina</taxon>
        <taxon>Agaricomycetes</taxon>
        <taxon>Agaricomycetidae</taxon>
        <taxon>Agaricales</taxon>
        <taxon>Schizophyllaceae</taxon>
        <taxon>Schizophyllum</taxon>
    </lineage>
</organism>
<proteinExistence type="predicted"/>
<evidence type="ECO:0000313" key="3">
    <source>
        <dbReference type="Proteomes" id="UP000007431"/>
    </source>
</evidence>
<accession>D8PUM1</accession>
<dbReference type="VEuPathDB" id="FungiDB:SCHCODRAFT_02559240"/>
<evidence type="ECO:0000256" key="1">
    <source>
        <dbReference type="SAM" id="SignalP"/>
    </source>
</evidence>
<dbReference type="Gene3D" id="2.170.15.10">
    <property type="entry name" value="Proaerolysin, chain A, domain 3"/>
    <property type="match status" value="1"/>
</dbReference>
<dbReference type="OMA" id="DKTHGHY"/>
<keyword evidence="1" id="KW-0732">Signal</keyword>
<dbReference type="EMBL" id="GL377303">
    <property type="protein sequence ID" value="EFJ01435.1"/>
    <property type="molecule type" value="Genomic_DNA"/>
</dbReference>
<dbReference type="SUPFAM" id="SSF56973">
    <property type="entry name" value="Aerolisin/ETX pore-forming domain"/>
    <property type="match status" value="1"/>
</dbReference>
<sequence>MARFSFVFASLALALLASATPMPRLESVPAHATKLSIDDVTKRIIAYDARGVHLGFVERSAFPKVKRDDVGACSSMSADDVQKLPGWDQLEQKANDNWGDGSRKIVTNDEDYPEQPAQICAEDAGDITIDGDPECTTQSQSLDTTVSGTNGTATVSETTGTKFSSSQTVSQEASLAIGETVSVKVGIPEVADVTSSTSVEAKFTNTLSTTETSENNQQTTQTVAIAVPNGKTCKVNFDVTTCTTQGSGQVPFVATGWVWFEYDDKTEGHYKWALKIDDIVANKDDRSTFLKFDAQVKSDTNGEYKADC</sequence>
<dbReference type="HOGENOM" id="CLU_058858_1_0_1"/>
<protein>
    <submittedName>
        <fullName evidence="2">Uncharacterized protein</fullName>
    </submittedName>
</protein>
<keyword evidence="3" id="KW-1185">Reference proteome</keyword>
<dbReference type="AlphaFoldDB" id="D8PUM1"/>
<dbReference type="InParanoid" id="D8PUM1"/>
<evidence type="ECO:0000313" key="2">
    <source>
        <dbReference type="EMBL" id="EFJ01435.1"/>
    </source>
</evidence>
<dbReference type="GeneID" id="9586926"/>
<feature type="signal peptide" evidence="1">
    <location>
        <begin position="1"/>
        <end position="19"/>
    </location>
</feature>
<gene>
    <name evidence="2" type="ORF">SCHCODRAFT_81559</name>
</gene>
<dbReference type="RefSeq" id="XP_003036337.1">
    <property type="nucleotide sequence ID" value="XM_003036291.1"/>
</dbReference>
<reference evidence="2 3" key="1">
    <citation type="journal article" date="2010" name="Nat. Biotechnol.">
        <title>Genome sequence of the model mushroom Schizophyllum commune.</title>
        <authorList>
            <person name="Ohm R.A."/>
            <person name="de Jong J.F."/>
            <person name="Lugones L.G."/>
            <person name="Aerts A."/>
            <person name="Kothe E."/>
            <person name="Stajich J.E."/>
            <person name="de Vries R.P."/>
            <person name="Record E."/>
            <person name="Levasseur A."/>
            <person name="Baker S.E."/>
            <person name="Bartholomew K.A."/>
            <person name="Coutinho P.M."/>
            <person name="Erdmann S."/>
            <person name="Fowler T.J."/>
            <person name="Gathman A.C."/>
            <person name="Lombard V."/>
            <person name="Henrissat B."/>
            <person name="Knabe N."/>
            <person name="Kuees U."/>
            <person name="Lilly W.W."/>
            <person name="Lindquist E."/>
            <person name="Lucas S."/>
            <person name="Magnuson J.K."/>
            <person name="Piumi F."/>
            <person name="Raudaskoski M."/>
            <person name="Salamov A."/>
            <person name="Schmutz J."/>
            <person name="Schwarze F.W.M.R."/>
            <person name="vanKuyk P.A."/>
            <person name="Horton J.S."/>
            <person name="Grigoriev I.V."/>
            <person name="Woesten H.A.B."/>
        </authorList>
    </citation>
    <scope>NUCLEOTIDE SEQUENCE [LARGE SCALE GENOMIC DNA]</scope>
    <source>
        <strain evidence="3">H4-8 / FGSC 9210</strain>
    </source>
</reference>
<dbReference type="OrthoDB" id="3010635at2759"/>
<name>D8PUM1_SCHCM</name>
<dbReference type="eggNOG" id="ENOG502SREE">
    <property type="taxonomic scope" value="Eukaryota"/>
</dbReference>
<dbReference type="Proteomes" id="UP000007431">
    <property type="component" value="Unassembled WGS sequence"/>
</dbReference>
<dbReference type="KEGG" id="scm:SCHCO_02559240"/>
<feature type="chain" id="PRO_5003120348" evidence="1">
    <location>
        <begin position="20"/>
        <end position="308"/>
    </location>
</feature>